<protein>
    <recommendedName>
        <fullName evidence="1">Carrier domain-containing protein</fullName>
    </recommendedName>
</protein>
<dbReference type="EMBL" id="JAGFWR010000006">
    <property type="protein sequence ID" value="MBO4161999.1"/>
    <property type="molecule type" value="Genomic_DNA"/>
</dbReference>
<dbReference type="Pfam" id="PF00550">
    <property type="entry name" value="PP-binding"/>
    <property type="match status" value="1"/>
</dbReference>
<proteinExistence type="predicted"/>
<evidence type="ECO:0000313" key="3">
    <source>
        <dbReference type="Proteomes" id="UP000671399"/>
    </source>
</evidence>
<organism evidence="2 3">
    <name type="scientific">Micromonospora antibiotica</name>
    <dbReference type="NCBI Taxonomy" id="2807623"/>
    <lineage>
        <taxon>Bacteria</taxon>
        <taxon>Bacillati</taxon>
        <taxon>Actinomycetota</taxon>
        <taxon>Actinomycetes</taxon>
        <taxon>Micromonosporales</taxon>
        <taxon>Micromonosporaceae</taxon>
        <taxon>Micromonospora</taxon>
    </lineage>
</organism>
<keyword evidence="3" id="KW-1185">Reference proteome</keyword>
<reference evidence="2 3" key="1">
    <citation type="submission" date="2021-03" db="EMBL/GenBank/DDBJ databases">
        <authorList>
            <person name="Lee D.-H."/>
        </authorList>
    </citation>
    <scope>NUCLEOTIDE SEQUENCE [LARGE SCALE GENOMIC DNA]</scope>
    <source>
        <strain evidence="2 3">MMS20-R2-23</strain>
    </source>
</reference>
<comment type="caution">
    <text evidence="2">The sequence shown here is derived from an EMBL/GenBank/DDBJ whole genome shotgun (WGS) entry which is preliminary data.</text>
</comment>
<dbReference type="SUPFAM" id="SSF47336">
    <property type="entry name" value="ACP-like"/>
    <property type="match status" value="1"/>
</dbReference>
<dbReference type="Proteomes" id="UP000671399">
    <property type="component" value="Unassembled WGS sequence"/>
</dbReference>
<gene>
    <name evidence="2" type="ORF">JQN83_14435</name>
</gene>
<sequence length="72" mass="7735">MQARKVLEQEFRVVTGRELPDMTVDVFGLGLDSLGILSLLGGLREAGYDVSLDDLLSAASMNEFVVMMADAG</sequence>
<evidence type="ECO:0000313" key="2">
    <source>
        <dbReference type="EMBL" id="MBO4161999.1"/>
    </source>
</evidence>
<dbReference type="InterPro" id="IPR036736">
    <property type="entry name" value="ACP-like_sf"/>
</dbReference>
<evidence type="ECO:0000259" key="1">
    <source>
        <dbReference type="Pfam" id="PF00550"/>
    </source>
</evidence>
<dbReference type="RefSeq" id="WP_208567647.1">
    <property type="nucleotide sequence ID" value="NZ_JAGFWR010000006.1"/>
</dbReference>
<feature type="domain" description="Carrier" evidence="1">
    <location>
        <begin position="7"/>
        <end position="64"/>
    </location>
</feature>
<dbReference type="InterPro" id="IPR009081">
    <property type="entry name" value="PP-bd_ACP"/>
</dbReference>
<name>A0ABS3V8S5_9ACTN</name>
<accession>A0ABS3V8S5</accession>
<dbReference type="Gene3D" id="1.10.1200.10">
    <property type="entry name" value="ACP-like"/>
    <property type="match status" value="1"/>
</dbReference>